<dbReference type="AlphaFoldDB" id="A0A918UR64"/>
<evidence type="ECO:0000256" key="1">
    <source>
        <dbReference type="SAM" id="MobiDB-lite"/>
    </source>
</evidence>
<dbReference type="Pfam" id="PF14606">
    <property type="entry name" value="Lipase_GDSL_3"/>
    <property type="match status" value="1"/>
</dbReference>
<sequence>MTGPTRARPPHERAGTATGTGTATGARTGPAPERLAPDDPRLSWDGVSGWSAGPGGPLPLRVPPERLATAMSPALTRVARTTAGIRFAVRTDATEITLEVETDPGGAPLDIRADGALVHRWAGGPGGHRVSFPLPPAAAGRPAEVEVWLPHLGVTRLGAVSFGGHRSLTAADRTGPRWVAYGSSLTHCIFASGPSETWPALVAAERGWRLRNLGLAGEAYLDPALARAIRDAPAELISLELGINVYIRGAFTARSWGPAVCGFLDTVREGHPGTPVAVITPLSSPDRERSVNSAGLTLRDTRDITAEAVRVLQRLGDRDLHLVDGLQLAPVAEAPAPSAAAPPPWPPGEYVPANHTGGPPDPSPPPRGG</sequence>
<feature type="compositionally biased region" description="Pro residues" evidence="1">
    <location>
        <begin position="359"/>
        <end position="369"/>
    </location>
</feature>
<dbReference type="SUPFAM" id="SSF52266">
    <property type="entry name" value="SGNH hydrolase"/>
    <property type="match status" value="1"/>
</dbReference>
<dbReference type="InterPro" id="IPR036514">
    <property type="entry name" value="SGNH_hydro_sf"/>
</dbReference>
<feature type="region of interest" description="Disordered" evidence="1">
    <location>
        <begin position="334"/>
        <end position="369"/>
    </location>
</feature>
<dbReference type="EMBL" id="BMWG01000005">
    <property type="protein sequence ID" value="GGZ29498.1"/>
    <property type="molecule type" value="Genomic_DNA"/>
</dbReference>
<organism evidence="3 4">
    <name type="scientific">Streptomyces inusitatus</name>
    <dbReference type="NCBI Taxonomy" id="68221"/>
    <lineage>
        <taxon>Bacteria</taxon>
        <taxon>Bacillati</taxon>
        <taxon>Actinomycetota</taxon>
        <taxon>Actinomycetes</taxon>
        <taxon>Kitasatosporales</taxon>
        <taxon>Streptomycetaceae</taxon>
        <taxon>Streptomyces</taxon>
    </lineage>
</organism>
<feature type="compositionally biased region" description="Pro residues" evidence="1">
    <location>
        <begin position="340"/>
        <end position="349"/>
    </location>
</feature>
<gene>
    <name evidence="3" type="ORF">GCM10010387_23590</name>
</gene>
<proteinExistence type="predicted"/>
<accession>A0A918UR64</accession>
<keyword evidence="4" id="KW-1185">Reference proteome</keyword>
<feature type="compositionally biased region" description="Low complexity" evidence="1">
    <location>
        <begin position="15"/>
        <end position="32"/>
    </location>
</feature>
<dbReference type="Gene3D" id="2.60.120.260">
    <property type="entry name" value="Galactose-binding domain-like"/>
    <property type="match status" value="1"/>
</dbReference>
<dbReference type="InterPro" id="IPR013830">
    <property type="entry name" value="SGNH_hydro"/>
</dbReference>
<feature type="region of interest" description="Disordered" evidence="1">
    <location>
        <begin position="1"/>
        <end position="50"/>
    </location>
</feature>
<dbReference type="RefSeq" id="WP_190122940.1">
    <property type="nucleotide sequence ID" value="NZ_BMWG01000005.1"/>
</dbReference>
<reference evidence="3" key="1">
    <citation type="journal article" date="2014" name="Int. J. Syst. Evol. Microbiol.">
        <title>Complete genome sequence of Corynebacterium casei LMG S-19264T (=DSM 44701T), isolated from a smear-ripened cheese.</title>
        <authorList>
            <consortium name="US DOE Joint Genome Institute (JGI-PGF)"/>
            <person name="Walter F."/>
            <person name="Albersmeier A."/>
            <person name="Kalinowski J."/>
            <person name="Ruckert C."/>
        </authorList>
    </citation>
    <scope>NUCLEOTIDE SEQUENCE</scope>
    <source>
        <strain evidence="3">JCM 4988</strain>
    </source>
</reference>
<evidence type="ECO:0000313" key="3">
    <source>
        <dbReference type="EMBL" id="GGZ29498.1"/>
    </source>
</evidence>
<dbReference type="Proteomes" id="UP000630936">
    <property type="component" value="Unassembled WGS sequence"/>
</dbReference>
<comment type="caution">
    <text evidence="3">The sequence shown here is derived from an EMBL/GenBank/DDBJ whole genome shotgun (WGS) entry which is preliminary data.</text>
</comment>
<dbReference type="Gene3D" id="3.40.50.1110">
    <property type="entry name" value="SGNH hydrolase"/>
    <property type="match status" value="1"/>
</dbReference>
<name>A0A918UR64_9ACTN</name>
<feature type="domain" description="SGNH hydrolase-type esterase" evidence="2">
    <location>
        <begin position="179"/>
        <end position="326"/>
    </location>
</feature>
<reference evidence="3" key="2">
    <citation type="submission" date="2020-09" db="EMBL/GenBank/DDBJ databases">
        <authorList>
            <person name="Sun Q."/>
            <person name="Ohkuma M."/>
        </authorList>
    </citation>
    <scope>NUCLEOTIDE SEQUENCE</scope>
    <source>
        <strain evidence="3">JCM 4988</strain>
    </source>
</reference>
<evidence type="ECO:0000313" key="4">
    <source>
        <dbReference type="Proteomes" id="UP000630936"/>
    </source>
</evidence>
<evidence type="ECO:0000259" key="2">
    <source>
        <dbReference type="Pfam" id="PF14606"/>
    </source>
</evidence>
<protein>
    <recommendedName>
        <fullName evidence="2">SGNH hydrolase-type esterase domain-containing protein</fullName>
    </recommendedName>
</protein>